<gene>
    <name evidence="1" type="ORF">S06H3_30147</name>
</gene>
<dbReference type="PANTHER" id="PTHR30203:SF24">
    <property type="entry name" value="BLR4935 PROTEIN"/>
    <property type="match status" value="1"/>
</dbReference>
<dbReference type="EMBL" id="BARV01017731">
    <property type="protein sequence ID" value="GAI26663.1"/>
    <property type="molecule type" value="Genomic_DNA"/>
</dbReference>
<dbReference type="InterPro" id="IPR010131">
    <property type="entry name" value="MdtP/NodT-like"/>
</dbReference>
<dbReference type="Gene3D" id="1.20.1600.10">
    <property type="entry name" value="Outer membrane efflux proteins (OEP)"/>
    <property type="match status" value="1"/>
</dbReference>
<protein>
    <recommendedName>
        <fullName evidence="2">TolC family protein</fullName>
    </recommendedName>
</protein>
<dbReference type="AlphaFoldDB" id="X1M5Q6"/>
<dbReference type="InterPro" id="IPR003423">
    <property type="entry name" value="OMP_efflux"/>
</dbReference>
<dbReference type="GO" id="GO:0015562">
    <property type="term" value="F:efflux transmembrane transporter activity"/>
    <property type="evidence" value="ECO:0007669"/>
    <property type="project" value="InterPro"/>
</dbReference>
<feature type="non-terminal residue" evidence="1">
    <location>
        <position position="1"/>
    </location>
</feature>
<comment type="caution">
    <text evidence="1">The sequence shown here is derived from an EMBL/GenBank/DDBJ whole genome shotgun (WGS) entry which is preliminary data.</text>
</comment>
<feature type="non-terminal residue" evidence="1">
    <location>
        <position position="282"/>
    </location>
</feature>
<evidence type="ECO:0008006" key="2">
    <source>
        <dbReference type="Google" id="ProtNLM"/>
    </source>
</evidence>
<name>X1M5Q6_9ZZZZ</name>
<accession>X1M5Q6</accession>
<organism evidence="1">
    <name type="scientific">marine sediment metagenome</name>
    <dbReference type="NCBI Taxonomy" id="412755"/>
    <lineage>
        <taxon>unclassified sequences</taxon>
        <taxon>metagenomes</taxon>
        <taxon>ecological metagenomes</taxon>
    </lineage>
</organism>
<dbReference type="Pfam" id="PF02321">
    <property type="entry name" value="OEP"/>
    <property type="match status" value="1"/>
</dbReference>
<dbReference type="SUPFAM" id="SSF56954">
    <property type="entry name" value="Outer membrane efflux proteins (OEP)"/>
    <property type="match status" value="1"/>
</dbReference>
<evidence type="ECO:0000313" key="1">
    <source>
        <dbReference type="EMBL" id="GAI26663.1"/>
    </source>
</evidence>
<dbReference type="PANTHER" id="PTHR30203">
    <property type="entry name" value="OUTER MEMBRANE CATION EFFLUX PROTEIN"/>
    <property type="match status" value="1"/>
</dbReference>
<sequence>NFIKEVETKVGPQHQKFGIMQSFPWFGTLNARTEMAGAKAKAAMKQYQAAKLKLFWQVKAAFAEYVYLAEAIRITRENLQLLQHFEEVARSRYIANIGTHRDLLHAQIQLANMENVLETLEAFREPVVARLNAALNRPPTAPLAWPERREFQEVHFDISDVMTLLIAKNPELGGLEWEIEAAKKKIELAKKRFYPDIGTGIEWIQSGGKDPVILLFSMALPLWRESYKAGERQAQAEMREITHHKLDIQNTILAKTVEVLYDYEEAARKIHLYADTLIPKAE</sequence>
<reference evidence="1" key="1">
    <citation type="journal article" date="2014" name="Front. Microbiol.">
        <title>High frequency of phylogenetically diverse reductive dehalogenase-homologous genes in deep subseafloor sedimentary metagenomes.</title>
        <authorList>
            <person name="Kawai M."/>
            <person name="Futagami T."/>
            <person name="Toyoda A."/>
            <person name="Takaki Y."/>
            <person name="Nishi S."/>
            <person name="Hori S."/>
            <person name="Arai W."/>
            <person name="Tsubouchi T."/>
            <person name="Morono Y."/>
            <person name="Uchiyama I."/>
            <person name="Ito T."/>
            <person name="Fujiyama A."/>
            <person name="Inagaki F."/>
            <person name="Takami H."/>
        </authorList>
    </citation>
    <scope>NUCLEOTIDE SEQUENCE</scope>
    <source>
        <strain evidence="1">Expedition CK06-06</strain>
    </source>
</reference>
<proteinExistence type="predicted"/>